<organism evidence="1 2">
    <name type="scientific">Taklimakanibacter albus</name>
    <dbReference type="NCBI Taxonomy" id="2800327"/>
    <lineage>
        <taxon>Bacteria</taxon>
        <taxon>Pseudomonadati</taxon>
        <taxon>Pseudomonadota</taxon>
        <taxon>Alphaproteobacteria</taxon>
        <taxon>Hyphomicrobiales</taxon>
        <taxon>Aestuariivirgaceae</taxon>
        <taxon>Taklimakanibacter</taxon>
    </lineage>
</organism>
<reference evidence="1" key="1">
    <citation type="submission" date="2021-01" db="EMBL/GenBank/DDBJ databases">
        <authorList>
            <person name="Sun Q."/>
        </authorList>
    </citation>
    <scope>NUCLEOTIDE SEQUENCE</scope>
    <source>
        <strain evidence="1">YIM B02566</strain>
    </source>
</reference>
<protein>
    <submittedName>
        <fullName evidence="1">MFS transporter</fullName>
    </submittedName>
</protein>
<dbReference type="EMBL" id="JAENHL010000004">
    <property type="protein sequence ID" value="MBK1865176.1"/>
    <property type="molecule type" value="Genomic_DNA"/>
</dbReference>
<comment type="caution">
    <text evidence="1">The sequence shown here is derived from an EMBL/GenBank/DDBJ whole genome shotgun (WGS) entry which is preliminary data.</text>
</comment>
<name>A0ACC5QY86_9HYPH</name>
<gene>
    <name evidence="1" type="ORF">JHL16_02335</name>
</gene>
<sequence>MTAVTSAPSSQNHLLILMCGIAAVGIQALMLSPMLPDIARALAAGPVEIGIASGAYGVGVALAALLAAPRLGQWPKRQAMQIAFAVIAAGLALCAAAFDWRVLVAGQFLTGLAAGVIIPGTYALTADLTPDHMRSRAMGRVIFGWSVAMVAGVPVAAILSDLVDWRGTFIAVALISAVMIFGIGLLPRAEATAASRPVPYRRALAVKGIPLALVATFVFMIGFYQTYTFLGDHARHLHQAGAWLGGLIACSYGIGFGLAVFFDGFIDRIGPAKLMAAALFVVGINYILLPFATLNLWTAIAYPLVWGLVQHVGMNVLVSYIGAAPAAERSTAMGLFSFITYVAVGIGGGVYGSVYAAYGFFATSLAATASLWVGAALVLLFLPKTVSSSSASP</sequence>
<evidence type="ECO:0000313" key="1">
    <source>
        <dbReference type="EMBL" id="MBK1865176.1"/>
    </source>
</evidence>
<keyword evidence="2" id="KW-1185">Reference proteome</keyword>
<dbReference type="Proteomes" id="UP000616151">
    <property type="component" value="Unassembled WGS sequence"/>
</dbReference>
<evidence type="ECO:0000313" key="2">
    <source>
        <dbReference type="Proteomes" id="UP000616151"/>
    </source>
</evidence>
<accession>A0ACC5QY86</accession>
<proteinExistence type="predicted"/>